<evidence type="ECO:0000313" key="2">
    <source>
        <dbReference type="Proteomes" id="UP000827872"/>
    </source>
</evidence>
<proteinExistence type="predicted"/>
<gene>
    <name evidence="1" type="ORF">K3G42_006559</name>
</gene>
<keyword evidence="2" id="KW-1185">Reference proteome</keyword>
<sequence>MADEGKRGSNASQYDNVPGADLENDNSADEVLERTLPQSLRNAAYFSSTRKLAEKTSSPPKISNNYAFNSQPRVPRYSSQSDETDLGHSIKLPPPSYSNPPVYHGNSPKHVSNVVNSSFAQYNHGNPTYSPSRSYAPSLPTETFTDQPPVNYSVSHQNLTVTPSSRIEVLPSGNYATNPKSPPGENMAHRIIDIQAPPNITETRAMDFQCRNQYYCERLYVPTVKARRKTCKVHNSLGLAVHQNQ</sequence>
<dbReference type="EMBL" id="CM037619">
    <property type="protein sequence ID" value="KAH8006515.1"/>
    <property type="molecule type" value="Genomic_DNA"/>
</dbReference>
<protein>
    <submittedName>
        <fullName evidence="1">Uncharacterized protein</fullName>
    </submittedName>
</protein>
<reference evidence="1" key="1">
    <citation type="submission" date="2021-08" db="EMBL/GenBank/DDBJ databases">
        <title>The first chromosome-level gecko genome reveals the dynamic sex chromosomes of Neotropical dwarf geckos (Sphaerodactylidae: Sphaerodactylus).</title>
        <authorList>
            <person name="Pinto B.J."/>
            <person name="Keating S.E."/>
            <person name="Gamble T."/>
        </authorList>
    </citation>
    <scope>NUCLEOTIDE SEQUENCE</scope>
    <source>
        <strain evidence="1">TG3544</strain>
    </source>
</reference>
<organism evidence="1 2">
    <name type="scientific">Sphaerodactylus townsendi</name>
    <dbReference type="NCBI Taxonomy" id="933632"/>
    <lineage>
        <taxon>Eukaryota</taxon>
        <taxon>Metazoa</taxon>
        <taxon>Chordata</taxon>
        <taxon>Craniata</taxon>
        <taxon>Vertebrata</taxon>
        <taxon>Euteleostomi</taxon>
        <taxon>Lepidosauria</taxon>
        <taxon>Squamata</taxon>
        <taxon>Bifurcata</taxon>
        <taxon>Gekkota</taxon>
        <taxon>Sphaerodactylidae</taxon>
        <taxon>Sphaerodactylus</taxon>
    </lineage>
</organism>
<accession>A0ACB8FLQ5</accession>
<evidence type="ECO:0000313" key="1">
    <source>
        <dbReference type="EMBL" id="KAH8006515.1"/>
    </source>
</evidence>
<dbReference type="Proteomes" id="UP000827872">
    <property type="component" value="Linkage Group LG06"/>
</dbReference>
<comment type="caution">
    <text evidence="1">The sequence shown here is derived from an EMBL/GenBank/DDBJ whole genome shotgun (WGS) entry which is preliminary data.</text>
</comment>
<name>A0ACB8FLQ5_9SAUR</name>